<feature type="domain" description="Oligopeptidase F N-terminal" evidence="8">
    <location>
        <begin position="112"/>
        <end position="167"/>
    </location>
</feature>
<dbReference type="InterPro" id="IPR013647">
    <property type="entry name" value="OligopepF_N_dom"/>
</dbReference>
<evidence type="ECO:0000256" key="4">
    <source>
        <dbReference type="ARBA" id="ARBA00022833"/>
    </source>
</evidence>
<keyword evidence="1 6" id="KW-0645">Protease</keyword>
<protein>
    <submittedName>
        <fullName evidence="9">PepF/M3 family oligoendopeptidase</fullName>
    </submittedName>
</protein>
<reference evidence="9 10" key="1">
    <citation type="submission" date="2018-08" db="EMBL/GenBank/DDBJ databases">
        <title>A genome reference for cultivated species of the human gut microbiota.</title>
        <authorList>
            <person name="Zou Y."/>
            <person name="Xue W."/>
            <person name="Luo G."/>
        </authorList>
    </citation>
    <scope>NUCLEOTIDE SEQUENCE [LARGE SCALE GENOMIC DNA]</scope>
    <source>
        <strain evidence="9 10">TF08-11</strain>
    </source>
</reference>
<dbReference type="InterPro" id="IPR034006">
    <property type="entry name" value="M3B_PepF_2"/>
</dbReference>
<evidence type="ECO:0000256" key="6">
    <source>
        <dbReference type="RuleBase" id="RU003435"/>
    </source>
</evidence>
<evidence type="ECO:0000313" key="9">
    <source>
        <dbReference type="EMBL" id="RGD77650.1"/>
    </source>
</evidence>
<evidence type="ECO:0000256" key="2">
    <source>
        <dbReference type="ARBA" id="ARBA00022723"/>
    </source>
</evidence>
<dbReference type="GO" id="GO:0006508">
    <property type="term" value="P:proteolysis"/>
    <property type="evidence" value="ECO:0007669"/>
    <property type="project" value="UniProtKB-KW"/>
</dbReference>
<comment type="cofactor">
    <cofactor evidence="6">
        <name>Zn(2+)</name>
        <dbReference type="ChEBI" id="CHEBI:29105"/>
    </cofactor>
    <text evidence="6">Binds 1 zinc ion.</text>
</comment>
<dbReference type="AlphaFoldDB" id="A0A3E3E8U0"/>
<keyword evidence="5 6" id="KW-0482">Metalloprotease</keyword>
<evidence type="ECO:0000256" key="5">
    <source>
        <dbReference type="ARBA" id="ARBA00023049"/>
    </source>
</evidence>
<dbReference type="Pfam" id="PF08439">
    <property type="entry name" value="Peptidase_M3_N"/>
    <property type="match status" value="1"/>
</dbReference>
<comment type="similarity">
    <text evidence="6">Belongs to the peptidase M3 family.</text>
</comment>
<feature type="domain" description="Peptidase M3A/M3B catalytic" evidence="7">
    <location>
        <begin position="191"/>
        <end position="571"/>
    </location>
</feature>
<evidence type="ECO:0000313" key="10">
    <source>
        <dbReference type="Proteomes" id="UP000260721"/>
    </source>
</evidence>
<evidence type="ECO:0000256" key="3">
    <source>
        <dbReference type="ARBA" id="ARBA00022801"/>
    </source>
</evidence>
<dbReference type="Gene3D" id="1.10.1370.20">
    <property type="entry name" value="Oligoendopeptidase f, C-terminal domain"/>
    <property type="match status" value="1"/>
</dbReference>
<dbReference type="GO" id="GO:0004222">
    <property type="term" value="F:metalloendopeptidase activity"/>
    <property type="evidence" value="ECO:0007669"/>
    <property type="project" value="InterPro"/>
</dbReference>
<dbReference type="CDD" id="cd09607">
    <property type="entry name" value="M3B_PepF"/>
    <property type="match status" value="1"/>
</dbReference>
<organism evidence="9 10">
    <name type="scientific">Faecalicoccus pleomorphus</name>
    <dbReference type="NCBI Taxonomy" id="1323"/>
    <lineage>
        <taxon>Bacteria</taxon>
        <taxon>Bacillati</taxon>
        <taxon>Bacillota</taxon>
        <taxon>Erysipelotrichia</taxon>
        <taxon>Erysipelotrichales</taxon>
        <taxon>Erysipelotrichaceae</taxon>
        <taxon>Faecalicoccus</taxon>
    </lineage>
</organism>
<evidence type="ECO:0000259" key="8">
    <source>
        <dbReference type="Pfam" id="PF08439"/>
    </source>
</evidence>
<dbReference type="PANTHER" id="PTHR34217:SF1">
    <property type="entry name" value="CARBOXYPEPTIDASE 1"/>
    <property type="match status" value="1"/>
</dbReference>
<keyword evidence="3 6" id="KW-0378">Hydrolase</keyword>
<proteinExistence type="inferred from homology"/>
<dbReference type="InterPro" id="IPR042088">
    <property type="entry name" value="OligoPept_F_C"/>
</dbReference>
<dbReference type="SUPFAM" id="SSF55486">
    <property type="entry name" value="Metalloproteases ('zincins'), catalytic domain"/>
    <property type="match status" value="1"/>
</dbReference>
<dbReference type="RefSeq" id="WP_117445558.1">
    <property type="nucleotide sequence ID" value="NZ_JBFBOW010000010.1"/>
</dbReference>
<accession>A0A3E3E8U0</accession>
<dbReference type="InterPro" id="IPR001567">
    <property type="entry name" value="Pept_M3A_M3B_dom"/>
</dbReference>
<dbReference type="Gene3D" id="1.20.140.70">
    <property type="entry name" value="Oligopeptidase f, N-terminal domain"/>
    <property type="match status" value="1"/>
</dbReference>
<dbReference type="PANTHER" id="PTHR34217">
    <property type="entry name" value="METAL-DEPENDENT CARBOXYPEPTIDASE"/>
    <property type="match status" value="1"/>
</dbReference>
<dbReference type="InterPro" id="IPR001333">
    <property type="entry name" value="Peptidase_M32_Taq"/>
</dbReference>
<dbReference type="EMBL" id="QUSK01000004">
    <property type="protein sequence ID" value="RGD77650.1"/>
    <property type="molecule type" value="Genomic_DNA"/>
</dbReference>
<comment type="caution">
    <text evidence="9">The sequence shown here is derived from an EMBL/GenBank/DDBJ whole genome shotgun (WGS) entry which is preliminary data.</text>
</comment>
<evidence type="ECO:0000259" key="7">
    <source>
        <dbReference type="Pfam" id="PF01432"/>
    </source>
</evidence>
<sequence length="590" mass="68511">MSKSTHWSLDALYTGYQDPHFQNDVQALKELSSSLLSFCEDLQKEKEECILHDGLKKLEEIQDLCYRLKMYTQLMLSVDANNTDNIAWSNNILSLCSSLNLYQSKLWSMILNIENLEEKLQDDELAKSYSFIIKEKLSKRSHALSDEQEQILSMVYPTSLKAFSDMYYALTGNAKAFYNGQWLPLTQVKNMSHDTSSKVRKEAYEAEQKAYESIAQPLSFAISAIKQQQYKESRLRGYKDPLEKMLIDSRMSEKTLQAMTESIEEYLPLFRDYLKTKAKLLGYENGLPWYEIYATLGDCDFNFSINDCENYLLKHFKNVSENLYRMTKQAIDEHWIDYPTRPGKQPGAFCENLGWIRQSRIITNYNNTLSDIVTVAHELGHAFHGMMIEDQPILNRDYCMPLAETASTFNENLIYNALANDMNDHDRLLVIDSQLSALCQNILDIYARFQFEKSVFEHVPHGFLNAEQLCDLMKQALLKSFGDGLDPNWIHTYRWITKVHYYIPDIAYYNFPYTFGALFSRGLYAKYQKEGQTFIPKYEELLKATTTNTVEDVAAIADIDLSKPDFWKHSLQSIVDQMHEFLELSQGEKA</sequence>
<name>A0A3E3E8U0_9FIRM</name>
<dbReference type="Pfam" id="PF01432">
    <property type="entry name" value="Peptidase_M3"/>
    <property type="match status" value="1"/>
</dbReference>
<dbReference type="GO" id="GO:0046872">
    <property type="term" value="F:metal ion binding"/>
    <property type="evidence" value="ECO:0007669"/>
    <property type="project" value="UniProtKB-UniRule"/>
</dbReference>
<keyword evidence="2 6" id="KW-0479">Metal-binding</keyword>
<dbReference type="GO" id="GO:0004181">
    <property type="term" value="F:metallocarboxypeptidase activity"/>
    <property type="evidence" value="ECO:0007669"/>
    <property type="project" value="InterPro"/>
</dbReference>
<dbReference type="Proteomes" id="UP000260721">
    <property type="component" value="Unassembled WGS sequence"/>
</dbReference>
<keyword evidence="4 6" id="KW-0862">Zinc</keyword>
<gene>
    <name evidence="9" type="ORF">DXC78_02450</name>
</gene>
<evidence type="ECO:0000256" key="1">
    <source>
        <dbReference type="ARBA" id="ARBA00022670"/>
    </source>
</evidence>